<dbReference type="SUPFAM" id="SSF101478">
    <property type="entry name" value="ADP-ribosylglycohydrolase"/>
    <property type="match status" value="1"/>
</dbReference>
<accession>A0A9Q1C456</accession>
<feature type="binding site" evidence="8">
    <location>
        <position position="305"/>
    </location>
    <ligand>
        <name>Mg(2+)</name>
        <dbReference type="ChEBI" id="CHEBI:18420"/>
        <label>2</label>
    </ligand>
</feature>
<dbReference type="GO" id="GO:0046872">
    <property type="term" value="F:metal ion binding"/>
    <property type="evidence" value="ECO:0007669"/>
    <property type="project" value="UniProtKB-KW"/>
</dbReference>
<protein>
    <recommendedName>
        <fullName evidence="5">ADP-ribosylhydrolase ARH1</fullName>
        <ecNumber evidence="4">3.2.2.19</ecNumber>
    </recommendedName>
    <alternativeName>
        <fullName evidence="6">ADP-ribose-L-arginine cleaving enzyme</fullName>
    </alternativeName>
    <alternativeName>
        <fullName evidence="7">[Protein ADP-ribosylarginine] hydrolase</fullName>
    </alternativeName>
</protein>
<dbReference type="OrthoDB" id="10250509at2759"/>
<keyword evidence="8" id="KW-0479">Metal-binding</keyword>
<feature type="binding site" evidence="8">
    <location>
        <position position="307"/>
    </location>
    <ligand>
        <name>Mg(2+)</name>
        <dbReference type="ChEBI" id="CHEBI:18420"/>
        <label>1</label>
    </ligand>
</feature>
<evidence type="ECO:0000313" key="10">
    <source>
        <dbReference type="Proteomes" id="UP001152320"/>
    </source>
</evidence>
<dbReference type="Pfam" id="PF03747">
    <property type="entry name" value="ADP_ribosyl_GH"/>
    <property type="match status" value="1"/>
</dbReference>
<comment type="similarity">
    <text evidence="1">Belongs to the ADP-ribosylglycohydrolase family.</text>
</comment>
<evidence type="ECO:0000256" key="3">
    <source>
        <dbReference type="ARBA" id="ARBA00049582"/>
    </source>
</evidence>
<keyword evidence="2 9" id="KW-0378">Hydrolase</keyword>
<dbReference type="InterPro" id="IPR005502">
    <property type="entry name" value="Ribosyl_crysJ1"/>
</dbReference>
<dbReference type="Gene3D" id="1.10.4080.10">
    <property type="entry name" value="ADP-ribosylation/Crystallin J1"/>
    <property type="match status" value="1"/>
</dbReference>
<evidence type="ECO:0000256" key="6">
    <source>
        <dbReference type="ARBA" id="ARBA00049798"/>
    </source>
</evidence>
<dbReference type="PANTHER" id="PTHR16222">
    <property type="entry name" value="ADP-RIBOSYLGLYCOHYDROLASE"/>
    <property type="match status" value="1"/>
</dbReference>
<dbReference type="AlphaFoldDB" id="A0A9Q1C456"/>
<organism evidence="9 10">
    <name type="scientific">Holothuria leucospilota</name>
    <name type="common">Black long sea cucumber</name>
    <name type="synonym">Mertensiothuria leucospilota</name>
    <dbReference type="NCBI Taxonomy" id="206669"/>
    <lineage>
        <taxon>Eukaryota</taxon>
        <taxon>Metazoa</taxon>
        <taxon>Echinodermata</taxon>
        <taxon>Eleutherozoa</taxon>
        <taxon>Echinozoa</taxon>
        <taxon>Holothuroidea</taxon>
        <taxon>Aspidochirotacea</taxon>
        <taxon>Aspidochirotida</taxon>
        <taxon>Holothuriidae</taxon>
        <taxon>Holothuria</taxon>
    </lineage>
</organism>
<gene>
    <name evidence="9" type="ORF">HOLleu_19073</name>
</gene>
<evidence type="ECO:0000256" key="7">
    <source>
        <dbReference type="ARBA" id="ARBA00049810"/>
    </source>
</evidence>
<evidence type="ECO:0000313" key="9">
    <source>
        <dbReference type="EMBL" id="KAJ8038095.1"/>
    </source>
</evidence>
<feature type="binding site" evidence="8">
    <location>
        <position position="59"/>
    </location>
    <ligand>
        <name>Mg(2+)</name>
        <dbReference type="ChEBI" id="CHEBI:18420"/>
        <label>1</label>
    </ligand>
</feature>
<evidence type="ECO:0000256" key="5">
    <source>
        <dbReference type="ARBA" id="ARBA00049773"/>
    </source>
</evidence>
<evidence type="ECO:0000256" key="8">
    <source>
        <dbReference type="PIRSR" id="PIRSR605502-1"/>
    </source>
</evidence>
<evidence type="ECO:0000256" key="1">
    <source>
        <dbReference type="ARBA" id="ARBA00010702"/>
    </source>
</evidence>
<dbReference type="PANTHER" id="PTHR16222:SF26">
    <property type="entry name" value="ADP-RIBOSYLHYDROLASE ARH1"/>
    <property type="match status" value="1"/>
</dbReference>
<keyword evidence="8" id="KW-0460">Magnesium</keyword>
<feature type="binding site" evidence="8">
    <location>
        <position position="58"/>
    </location>
    <ligand>
        <name>Mg(2+)</name>
        <dbReference type="ChEBI" id="CHEBI:18420"/>
        <label>1</label>
    </ligand>
</feature>
<sequence length="362" mass="40163">MLARYRASMVLSGVGDAIGYASGQWEFEYNGEVIHKELHNKYGDISRLEVKLPEWVVSDDTVLHLATAEALMTNKPVGEELFLEIAAQYIRGARDMSGRAPGMQMQGSSSFQKPLYLYLFSLFCYSNSGGGCGAAMRAMCVGLRYPRPEQLQDLISVSVEAGRMTHNCPTGFLGSVASALFTSFAVQEIPVKSWGFKLMEALPQVMEYLTSVGRDVEQNRSEWDYFLNAWSQYLKLRNISDGESQPIFPEKYGIKERDDFYKSVSFGGWGGASGHDAPMIAYDALLAAGDSWEKFCDHCILHGGDNDSTGAIGCAWWGALYGMDGVPECNYKSLEYRDRMEKAGERLYQLSHESCVADGKAD</sequence>
<keyword evidence="10" id="KW-1185">Reference proteome</keyword>
<dbReference type="Proteomes" id="UP001152320">
    <property type="component" value="Chromosome 8"/>
</dbReference>
<comment type="cofactor">
    <cofactor evidence="8">
        <name>Mg(2+)</name>
        <dbReference type="ChEBI" id="CHEBI:18420"/>
    </cofactor>
    <text evidence="8">Binds 2 magnesium ions per subunit.</text>
</comment>
<evidence type="ECO:0000256" key="4">
    <source>
        <dbReference type="ARBA" id="ARBA00049725"/>
    </source>
</evidence>
<dbReference type="InterPro" id="IPR050792">
    <property type="entry name" value="ADP-ribosylglycohydrolase"/>
</dbReference>
<dbReference type="EC" id="3.2.2.19" evidence="4"/>
<feature type="binding site" evidence="8">
    <location>
        <position position="308"/>
    </location>
    <ligand>
        <name>Mg(2+)</name>
        <dbReference type="ChEBI" id="CHEBI:18420"/>
        <label>1</label>
    </ligand>
</feature>
<comment type="function">
    <text evidence="3">Specifically acts as an arginine mono-ADP-ribosylhydrolase by mediating the removal of mono-ADP-ribose attached to arginine residues on proteins.</text>
</comment>
<feature type="binding site" evidence="8">
    <location>
        <position position="60"/>
    </location>
    <ligand>
        <name>Mg(2+)</name>
        <dbReference type="ChEBI" id="CHEBI:18420"/>
        <label>1</label>
    </ligand>
</feature>
<comment type="caution">
    <text evidence="9">The sequence shown here is derived from an EMBL/GenBank/DDBJ whole genome shotgun (WGS) entry which is preliminary data.</text>
</comment>
<name>A0A9Q1C456_HOLLE</name>
<reference evidence="9" key="1">
    <citation type="submission" date="2021-10" db="EMBL/GenBank/DDBJ databases">
        <title>Tropical sea cucumber genome reveals ecological adaptation and Cuvierian tubules defense mechanism.</title>
        <authorList>
            <person name="Chen T."/>
        </authorList>
    </citation>
    <scope>NUCLEOTIDE SEQUENCE</scope>
    <source>
        <strain evidence="9">Nanhai2018</strain>
        <tissue evidence="9">Muscle</tissue>
    </source>
</reference>
<dbReference type="InterPro" id="IPR036705">
    <property type="entry name" value="Ribosyl_crysJ1_sf"/>
</dbReference>
<dbReference type="EMBL" id="JAIZAY010000008">
    <property type="protein sequence ID" value="KAJ8038095.1"/>
    <property type="molecule type" value="Genomic_DNA"/>
</dbReference>
<dbReference type="GO" id="GO:0003875">
    <property type="term" value="F:ADP-ribosylarginine hydrolase activity"/>
    <property type="evidence" value="ECO:0007669"/>
    <property type="project" value="UniProtKB-EC"/>
</dbReference>
<evidence type="ECO:0000256" key="2">
    <source>
        <dbReference type="ARBA" id="ARBA00022801"/>
    </source>
</evidence>
<proteinExistence type="inferred from homology"/>